<dbReference type="CDD" id="cd16381">
    <property type="entry name" value="YitT_C_like_1"/>
    <property type="match status" value="1"/>
</dbReference>
<dbReference type="NCBIfam" id="NF003194">
    <property type="entry name" value="PRK04164.1-5"/>
    <property type="match status" value="1"/>
</dbReference>
<dbReference type="HAMAP" id="MF_01515">
    <property type="entry name" value="UPF0316"/>
    <property type="match status" value="1"/>
</dbReference>
<name>A0ABX8RDK7_9CLOT</name>
<dbReference type="PANTHER" id="PTHR40060">
    <property type="entry name" value="UPF0316 PROTEIN YEBE"/>
    <property type="match status" value="1"/>
</dbReference>
<proteinExistence type="inferred from homology"/>
<dbReference type="EMBL" id="CP078093">
    <property type="protein sequence ID" value="QXM06504.1"/>
    <property type="molecule type" value="Genomic_DNA"/>
</dbReference>
<organism evidence="9 10">
    <name type="scientific">Crassaminicella indica</name>
    <dbReference type="NCBI Taxonomy" id="2855394"/>
    <lineage>
        <taxon>Bacteria</taxon>
        <taxon>Bacillati</taxon>
        <taxon>Bacillota</taxon>
        <taxon>Clostridia</taxon>
        <taxon>Eubacteriales</taxon>
        <taxon>Clostridiaceae</taxon>
        <taxon>Crassaminicella</taxon>
    </lineage>
</organism>
<keyword evidence="3 6" id="KW-0812">Transmembrane</keyword>
<protein>
    <recommendedName>
        <fullName evidence="6">UPF0316 protein KVH43_01780</fullName>
    </recommendedName>
</protein>
<dbReference type="Pfam" id="PF10035">
    <property type="entry name" value="DUF2179"/>
    <property type="match status" value="1"/>
</dbReference>
<keyword evidence="10" id="KW-1185">Reference proteome</keyword>
<dbReference type="InterPro" id="IPR019264">
    <property type="entry name" value="DUF2179"/>
</dbReference>
<feature type="transmembrane region" description="Helical" evidence="6">
    <location>
        <begin position="34"/>
        <end position="52"/>
    </location>
</feature>
<dbReference type="PANTHER" id="PTHR40060:SF1">
    <property type="entry name" value="UPF0316 PROTEIN YEBE"/>
    <property type="match status" value="1"/>
</dbReference>
<evidence type="ECO:0000259" key="8">
    <source>
        <dbReference type="Pfam" id="PF18955"/>
    </source>
</evidence>
<dbReference type="Proteomes" id="UP000886818">
    <property type="component" value="Chromosome"/>
</dbReference>
<evidence type="ECO:0000259" key="7">
    <source>
        <dbReference type="Pfam" id="PF10035"/>
    </source>
</evidence>
<keyword evidence="5 6" id="KW-0472">Membrane</keyword>
<feature type="transmembrane region" description="Helical" evidence="6">
    <location>
        <begin position="6"/>
        <end position="27"/>
    </location>
</feature>
<evidence type="ECO:0000256" key="5">
    <source>
        <dbReference type="ARBA" id="ARBA00023136"/>
    </source>
</evidence>
<evidence type="ECO:0000313" key="9">
    <source>
        <dbReference type="EMBL" id="QXM06504.1"/>
    </source>
</evidence>
<keyword evidence="2 6" id="KW-1003">Cell membrane</keyword>
<evidence type="ECO:0000256" key="2">
    <source>
        <dbReference type="ARBA" id="ARBA00022475"/>
    </source>
</evidence>
<dbReference type="RefSeq" id="WP_218283200.1">
    <property type="nucleotide sequence ID" value="NZ_CP078093.1"/>
</dbReference>
<dbReference type="Pfam" id="PF18955">
    <property type="entry name" value="DUF5698"/>
    <property type="match status" value="1"/>
</dbReference>
<evidence type="ECO:0000256" key="3">
    <source>
        <dbReference type="ARBA" id="ARBA00022692"/>
    </source>
</evidence>
<feature type="transmembrane region" description="Helical" evidence="6">
    <location>
        <begin position="64"/>
        <end position="81"/>
    </location>
</feature>
<accession>A0ABX8RDK7</accession>
<feature type="domain" description="DUF5698" evidence="8">
    <location>
        <begin position="23"/>
        <end position="79"/>
    </location>
</feature>
<sequence>MELFLGYLLIFSSRIADVSISVVRTILMVRGKKFQAAALGIVEILIYITVLSKVMSHLDHIGNLIAYALGFGTGQIVGIYLEQKMAIGNVTVQVITKENEEILVNLLRKEGFGVTVIQGYGKDGIRHILNIALQRTMLPKLNHILNEFDKNAFVTIMDTKHIQGGYLKRMKRK</sequence>
<dbReference type="InterPro" id="IPR022930">
    <property type="entry name" value="UPF0316"/>
</dbReference>
<feature type="domain" description="DUF2179" evidence="7">
    <location>
        <begin position="112"/>
        <end position="164"/>
    </location>
</feature>
<dbReference type="InterPro" id="IPR044035">
    <property type="entry name" value="DUF5698"/>
</dbReference>
<keyword evidence="4 6" id="KW-1133">Transmembrane helix</keyword>
<gene>
    <name evidence="9" type="ORF">KVH43_01780</name>
</gene>
<comment type="similarity">
    <text evidence="6">Belongs to the UPF0316 family.</text>
</comment>
<evidence type="ECO:0000256" key="4">
    <source>
        <dbReference type="ARBA" id="ARBA00022989"/>
    </source>
</evidence>
<reference evidence="9" key="1">
    <citation type="submission" date="2021-07" db="EMBL/GenBank/DDBJ databases">
        <title>Complete genome sequence of Crassaminicella sp. 143-21, isolated from a deep-sea hydrothermal vent.</title>
        <authorList>
            <person name="Li X."/>
        </authorList>
    </citation>
    <scope>NUCLEOTIDE SEQUENCE</scope>
    <source>
        <strain evidence="9">143-21</strain>
    </source>
</reference>
<evidence type="ECO:0000256" key="1">
    <source>
        <dbReference type="ARBA" id="ARBA00004651"/>
    </source>
</evidence>
<comment type="subcellular location">
    <subcellularLocation>
        <location evidence="1 6">Cell membrane</location>
        <topology evidence="1 6">Multi-pass membrane protein</topology>
    </subcellularLocation>
</comment>
<evidence type="ECO:0000313" key="10">
    <source>
        <dbReference type="Proteomes" id="UP000886818"/>
    </source>
</evidence>
<evidence type="ECO:0000256" key="6">
    <source>
        <dbReference type="HAMAP-Rule" id="MF_01515"/>
    </source>
</evidence>